<dbReference type="KEGG" id="abq:ABAZ39_28365"/>
<protein>
    <submittedName>
        <fullName evidence="2">Short-chain dehydrogenase</fullName>
    </submittedName>
</protein>
<dbReference type="AlphaFoldDB" id="A0A060DSV2"/>
<feature type="transmembrane region" description="Helical" evidence="1">
    <location>
        <begin position="21"/>
        <end position="43"/>
    </location>
</feature>
<geneLocation type="plasmid" evidence="2 3">
    <name>AbAZ39_p3</name>
</geneLocation>
<feature type="transmembrane region" description="Helical" evidence="1">
    <location>
        <begin position="150"/>
        <end position="170"/>
    </location>
</feature>
<dbReference type="EMBL" id="CP007796">
    <property type="protein sequence ID" value="AIB15780.1"/>
    <property type="molecule type" value="Genomic_DNA"/>
</dbReference>
<feature type="transmembrane region" description="Helical" evidence="1">
    <location>
        <begin position="117"/>
        <end position="138"/>
    </location>
</feature>
<accession>A0A060DSV2</accession>
<feature type="transmembrane region" description="Helical" evidence="1">
    <location>
        <begin position="369"/>
        <end position="390"/>
    </location>
</feature>
<name>A0A060DSV2_9PROT</name>
<feature type="transmembrane region" description="Helical" evidence="1">
    <location>
        <begin position="306"/>
        <end position="328"/>
    </location>
</feature>
<dbReference type="RefSeq" id="WP_051658640.1">
    <property type="nucleotide sequence ID" value="NZ_CP007796.1"/>
</dbReference>
<keyword evidence="1" id="KW-1133">Transmembrane helix</keyword>
<dbReference type="InterPro" id="IPR010266">
    <property type="entry name" value="NnrS"/>
</dbReference>
<dbReference type="Proteomes" id="UP000027186">
    <property type="component" value="Plasmid AbAZ39_p3"/>
</dbReference>
<keyword evidence="1" id="KW-0472">Membrane</keyword>
<keyword evidence="2" id="KW-0614">Plasmid</keyword>
<gene>
    <name evidence="2" type="ORF">ABAZ39_28365</name>
</gene>
<keyword evidence="1" id="KW-0812">Transmembrane</keyword>
<feature type="transmembrane region" description="Helical" evidence="1">
    <location>
        <begin position="274"/>
        <end position="294"/>
    </location>
</feature>
<feature type="transmembrane region" description="Helical" evidence="1">
    <location>
        <begin position="94"/>
        <end position="111"/>
    </location>
</feature>
<evidence type="ECO:0000256" key="1">
    <source>
        <dbReference type="SAM" id="Phobius"/>
    </source>
</evidence>
<proteinExistence type="predicted"/>
<reference evidence="2 3" key="1">
    <citation type="journal article" date="2014" name="Genome Announc.">
        <title>Complete Genome Sequence of the Model Rhizosphere Strain Azospirillum brasilense Az39, Successfully Applied in Agriculture.</title>
        <authorList>
            <person name="Rivera D."/>
            <person name="Revale S."/>
            <person name="Molina R."/>
            <person name="Gualpa J."/>
            <person name="Puente M."/>
            <person name="Maroniche G."/>
            <person name="Paris G."/>
            <person name="Baker D."/>
            <person name="Clavijo B."/>
            <person name="McLay K."/>
            <person name="Spaepen S."/>
            <person name="Perticari A."/>
            <person name="Vazquez M."/>
            <person name="Wisniewski-Dye F."/>
            <person name="Watkins C."/>
            <person name="Martinez-Abarca F."/>
            <person name="Vanderleyden J."/>
            <person name="Cassan F."/>
        </authorList>
    </citation>
    <scope>NUCLEOTIDE SEQUENCE [LARGE SCALE GENOMIC DNA]</scope>
    <source>
        <strain evidence="2 3">Az39</strain>
        <plasmid evidence="2">AbAZ39_p3</plasmid>
    </source>
</reference>
<evidence type="ECO:0000313" key="2">
    <source>
        <dbReference type="EMBL" id="AIB15780.1"/>
    </source>
</evidence>
<evidence type="ECO:0000313" key="3">
    <source>
        <dbReference type="Proteomes" id="UP000027186"/>
    </source>
</evidence>
<feature type="transmembrane region" description="Helical" evidence="1">
    <location>
        <begin position="182"/>
        <end position="200"/>
    </location>
</feature>
<dbReference type="Pfam" id="PF05940">
    <property type="entry name" value="NnrS"/>
    <property type="match status" value="1"/>
</dbReference>
<sequence>MTDAIRAARAPTLAVILGDEGLRLFFPLSALHAALWPLLWAVVNGFALPFDGAIPPGLWHAHEMLFGSFGAAVLGFITTAIPEWTDSRRLQGRALFALAALWGIGRVAGLTGADGAAVVAAVADTAWLAALPVYVAAVSWRKRTVRLVGVLLWLSALAVCGAVVHAAFVIGDVERAQAGLHAAGLVLLGLLGLVLARISVPVTNLVLDPSQGSSPYRPHPGRLNLAPGLVAIALAGEIAGLSPAVSAYLFIAAGAAFLDRVAESFIGRAVFRAEILVLAGSSLMAGAGLLLVGASRLGAGFAETPALHLVLMGGLGLGVLAVFAIAGLFHTGRTFPLPAAARLAVALLIGAVVLRVLPELGVLPAPPGLPHALAALLWAAAFLSWLKVYWPFLSRPRVEEAAVC</sequence>
<feature type="transmembrane region" description="Helical" evidence="1">
    <location>
        <begin position="63"/>
        <end position="82"/>
    </location>
</feature>
<organism evidence="2 3">
    <name type="scientific">Azospirillum argentinense</name>
    <dbReference type="NCBI Taxonomy" id="2970906"/>
    <lineage>
        <taxon>Bacteria</taxon>
        <taxon>Pseudomonadati</taxon>
        <taxon>Pseudomonadota</taxon>
        <taxon>Alphaproteobacteria</taxon>
        <taxon>Rhodospirillales</taxon>
        <taxon>Azospirillaceae</taxon>
        <taxon>Azospirillum</taxon>
    </lineage>
</organism>
<feature type="transmembrane region" description="Helical" evidence="1">
    <location>
        <begin position="340"/>
        <end position="357"/>
    </location>
</feature>